<comment type="caution">
    <text evidence="3">The sequence shown here is derived from an EMBL/GenBank/DDBJ whole genome shotgun (WGS) entry which is preliminary data.</text>
</comment>
<dbReference type="InterPro" id="IPR023210">
    <property type="entry name" value="NADP_OxRdtase_dom"/>
</dbReference>
<keyword evidence="1 3" id="KW-0560">Oxidoreductase</keyword>
<accession>A0ABV9QSL7</accession>
<dbReference type="PANTHER" id="PTHR43625">
    <property type="entry name" value="AFLATOXIN B1 ALDEHYDE REDUCTASE"/>
    <property type="match status" value="1"/>
</dbReference>
<dbReference type="GO" id="GO:0016491">
    <property type="term" value="F:oxidoreductase activity"/>
    <property type="evidence" value="ECO:0007669"/>
    <property type="project" value="UniProtKB-KW"/>
</dbReference>
<dbReference type="Gene3D" id="3.20.20.100">
    <property type="entry name" value="NADP-dependent oxidoreductase domain"/>
    <property type="match status" value="1"/>
</dbReference>
<evidence type="ECO:0000313" key="3">
    <source>
        <dbReference type="EMBL" id="MFC4820343.1"/>
    </source>
</evidence>
<keyword evidence="4" id="KW-1185">Reference proteome</keyword>
<organism evidence="3 4">
    <name type="scientific">Dokdonella ginsengisoli</name>
    <dbReference type="NCBI Taxonomy" id="363846"/>
    <lineage>
        <taxon>Bacteria</taxon>
        <taxon>Pseudomonadati</taxon>
        <taxon>Pseudomonadota</taxon>
        <taxon>Gammaproteobacteria</taxon>
        <taxon>Lysobacterales</taxon>
        <taxon>Rhodanobacteraceae</taxon>
        <taxon>Dokdonella</taxon>
    </lineage>
</organism>
<dbReference type="EC" id="1.1.1.-" evidence="3"/>
<name>A0ABV9QSL7_9GAMM</name>
<dbReference type="SUPFAM" id="SSF51430">
    <property type="entry name" value="NAD(P)-linked oxidoreductase"/>
    <property type="match status" value="1"/>
</dbReference>
<dbReference type="InterPro" id="IPR050791">
    <property type="entry name" value="Aldo-Keto_reductase"/>
</dbReference>
<dbReference type="Proteomes" id="UP001595886">
    <property type="component" value="Unassembled WGS sequence"/>
</dbReference>
<protein>
    <submittedName>
        <fullName evidence="3">Aldo/keto reductase</fullName>
        <ecNumber evidence="3">1.1.1.-</ecNumber>
    </submittedName>
</protein>
<sequence>MKTRTLGQGLQVSALGLGCMGLSHAYSTGRPEHADAVALVRRALDLGVTLLDTADIYGPETNERLVGEAIAGRRGEVVLATKFGFAFDRGGVTAIGGGRIDGSPGYVQRACEDSLRRLGVEHIDLYYLHRVDAQTPIEDTVGAMARLVEQGKVRHLGLSEASAATIRRAHAVHPISAIQSEYSLWSRDPEDEVLPACRELGIGFVPFSPLGRGFLSGRFQRIEDFAEDDFRRGSPRFQGENFARNLALVEKIRALAAARGVTASQLALAWLLAQDEHVVPIPGTTRVARLEENLAAADVELSAAELAAIEGVAPRGVAAGARYGESGMRQVNL</sequence>
<dbReference type="PROSITE" id="PS51257">
    <property type="entry name" value="PROKAR_LIPOPROTEIN"/>
    <property type="match status" value="1"/>
</dbReference>
<proteinExistence type="predicted"/>
<evidence type="ECO:0000256" key="1">
    <source>
        <dbReference type="ARBA" id="ARBA00023002"/>
    </source>
</evidence>
<dbReference type="CDD" id="cd19076">
    <property type="entry name" value="AKR_AKR13A_13D"/>
    <property type="match status" value="1"/>
</dbReference>
<dbReference type="RefSeq" id="WP_380020186.1">
    <property type="nucleotide sequence ID" value="NZ_JBHSHD010000007.1"/>
</dbReference>
<dbReference type="Pfam" id="PF00248">
    <property type="entry name" value="Aldo_ket_red"/>
    <property type="match status" value="1"/>
</dbReference>
<gene>
    <name evidence="3" type="ORF">ACFO6Q_08405</name>
</gene>
<evidence type="ECO:0000259" key="2">
    <source>
        <dbReference type="Pfam" id="PF00248"/>
    </source>
</evidence>
<reference evidence="4" key="1">
    <citation type="journal article" date="2019" name="Int. J. Syst. Evol. Microbiol.">
        <title>The Global Catalogue of Microorganisms (GCM) 10K type strain sequencing project: providing services to taxonomists for standard genome sequencing and annotation.</title>
        <authorList>
            <consortium name="The Broad Institute Genomics Platform"/>
            <consortium name="The Broad Institute Genome Sequencing Center for Infectious Disease"/>
            <person name="Wu L."/>
            <person name="Ma J."/>
        </authorList>
    </citation>
    <scope>NUCLEOTIDE SEQUENCE [LARGE SCALE GENOMIC DNA]</scope>
    <source>
        <strain evidence="4">CCUG 30340</strain>
    </source>
</reference>
<evidence type="ECO:0000313" key="4">
    <source>
        <dbReference type="Proteomes" id="UP001595886"/>
    </source>
</evidence>
<dbReference type="EMBL" id="JBHSHD010000007">
    <property type="protein sequence ID" value="MFC4820343.1"/>
    <property type="molecule type" value="Genomic_DNA"/>
</dbReference>
<dbReference type="PANTHER" id="PTHR43625:SF40">
    <property type="entry name" value="ALDO-KETO REDUCTASE YAKC [NADP(+)]"/>
    <property type="match status" value="1"/>
</dbReference>
<feature type="domain" description="NADP-dependent oxidoreductase" evidence="2">
    <location>
        <begin position="15"/>
        <end position="312"/>
    </location>
</feature>
<dbReference type="InterPro" id="IPR036812">
    <property type="entry name" value="NAD(P)_OxRdtase_dom_sf"/>
</dbReference>